<organism evidence="1 2">
    <name type="scientific">Gigaspora margarita</name>
    <dbReference type="NCBI Taxonomy" id="4874"/>
    <lineage>
        <taxon>Eukaryota</taxon>
        <taxon>Fungi</taxon>
        <taxon>Fungi incertae sedis</taxon>
        <taxon>Mucoromycota</taxon>
        <taxon>Glomeromycotina</taxon>
        <taxon>Glomeromycetes</taxon>
        <taxon>Diversisporales</taxon>
        <taxon>Gigasporaceae</taxon>
        <taxon>Gigaspora</taxon>
    </lineage>
</organism>
<dbReference type="Proteomes" id="UP000789901">
    <property type="component" value="Unassembled WGS sequence"/>
</dbReference>
<dbReference type="EMBL" id="CAJVQB010005378">
    <property type="protein sequence ID" value="CAG8660143.1"/>
    <property type="molecule type" value="Genomic_DNA"/>
</dbReference>
<reference evidence="1 2" key="1">
    <citation type="submission" date="2021-06" db="EMBL/GenBank/DDBJ databases">
        <authorList>
            <person name="Kallberg Y."/>
            <person name="Tangrot J."/>
            <person name="Rosling A."/>
        </authorList>
    </citation>
    <scope>NUCLEOTIDE SEQUENCE [LARGE SCALE GENOMIC DNA]</scope>
    <source>
        <strain evidence="1 2">120-4 pot B 10/14</strain>
    </source>
</reference>
<gene>
    <name evidence="1" type="ORF">GMARGA_LOCUS9837</name>
</gene>
<keyword evidence="2" id="KW-1185">Reference proteome</keyword>
<evidence type="ECO:0000313" key="1">
    <source>
        <dbReference type="EMBL" id="CAG8660143.1"/>
    </source>
</evidence>
<evidence type="ECO:0000313" key="2">
    <source>
        <dbReference type="Proteomes" id="UP000789901"/>
    </source>
</evidence>
<sequence>MTKKESESIFGKRFRPSRRLCVEPDADTSVSINICLTLNKLLGFRIEFEKQKNSDFKENPMICKGIPNHTYLVFSNNTGKIIFTIEIKQNFDNQRFNKRRGAFTRKYLCSKFIKAIF</sequence>
<comment type="caution">
    <text evidence="1">The sequence shown here is derived from an EMBL/GenBank/DDBJ whole genome shotgun (WGS) entry which is preliminary data.</text>
</comment>
<protein>
    <submittedName>
        <fullName evidence="1">35832_t:CDS:1</fullName>
    </submittedName>
</protein>
<proteinExistence type="predicted"/>
<name>A0ABN7USW9_GIGMA</name>
<accession>A0ABN7USW9</accession>